<dbReference type="Proteomes" id="UP000621670">
    <property type="component" value="Unassembled WGS sequence"/>
</dbReference>
<evidence type="ECO:0000313" key="2">
    <source>
        <dbReference type="Proteomes" id="UP000621670"/>
    </source>
</evidence>
<sequence>MSGACAGIVCFQEYFCGFENGCKLSKIIDITFFLLVFEAEIMQGFEAVSVHSKIF</sequence>
<dbReference type="RefSeq" id="WP_166136612.1">
    <property type="nucleotide sequence ID" value="NZ_JAAOBY010000005.1"/>
</dbReference>
<comment type="caution">
    <text evidence="1">The sequence shown here is derived from an EMBL/GenBank/DDBJ whole genome shotgun (WGS) entry which is preliminary data.</text>
</comment>
<proteinExistence type="predicted"/>
<keyword evidence="2" id="KW-1185">Reference proteome</keyword>
<name>A0ABR7JGC2_9FLAO</name>
<organism evidence="1 2">
    <name type="scientific">Flavobacterium turcicum</name>
    <dbReference type="NCBI Taxonomy" id="2764718"/>
    <lineage>
        <taxon>Bacteria</taxon>
        <taxon>Pseudomonadati</taxon>
        <taxon>Bacteroidota</taxon>
        <taxon>Flavobacteriia</taxon>
        <taxon>Flavobacteriales</taxon>
        <taxon>Flavobacteriaceae</taxon>
        <taxon>Flavobacterium</taxon>
    </lineage>
</organism>
<reference evidence="1 2" key="1">
    <citation type="submission" date="2020-08" db="EMBL/GenBank/DDBJ databases">
        <title>Description of novel Flavobacterium F-400 isolate.</title>
        <authorList>
            <person name="Saticioglu I."/>
            <person name="Duman M."/>
            <person name="Altun S."/>
        </authorList>
    </citation>
    <scope>NUCLEOTIDE SEQUENCE [LARGE SCALE GENOMIC DNA]</scope>
    <source>
        <strain evidence="1 2">F-400</strain>
    </source>
</reference>
<dbReference type="EMBL" id="JACRUM010000004">
    <property type="protein sequence ID" value="MBC5863536.1"/>
    <property type="molecule type" value="Genomic_DNA"/>
</dbReference>
<accession>A0ABR7JGC2</accession>
<gene>
    <name evidence="1" type="ORF">H8R26_08885</name>
</gene>
<evidence type="ECO:0000313" key="1">
    <source>
        <dbReference type="EMBL" id="MBC5863536.1"/>
    </source>
</evidence>
<protein>
    <submittedName>
        <fullName evidence="1">Uncharacterized protein</fullName>
    </submittedName>
</protein>